<comment type="caution">
    <text evidence="3">The sequence shown here is derived from an EMBL/GenBank/DDBJ whole genome shotgun (WGS) entry which is preliminary data.</text>
</comment>
<protein>
    <recommendedName>
        <fullName evidence="2">DUF7029 domain-containing protein</fullName>
    </recommendedName>
</protein>
<evidence type="ECO:0000313" key="4">
    <source>
        <dbReference type="Proteomes" id="UP000606974"/>
    </source>
</evidence>
<evidence type="ECO:0000256" key="1">
    <source>
        <dbReference type="SAM" id="MobiDB-lite"/>
    </source>
</evidence>
<sequence length="657" mass="70922">MFFPVGKSVLGVCEVTSVRSRAECLRTIQSKVQFARRLGQSFPRHYASPTGNIRITIISAFGHCIARSIDTALRHDHELHYVDDSDARRASSFAAQVRLSSKLPTLLLEELEHHTETIQCHDSGVTLSFPSLETVKLAHGEFIKTKNFYLITSHEGCNNDGERDVHLVSNVSLNEDIKAIVLSATRMPWENIFHKMDVRFGHSAETFEVRRHEDLRARQEGTTEGATSTSVTASATSNSITFPPAPTSTPGTFNVSGSVSTELIDAQIFPPTNGLEALLPLTPEIVQSLTVKCKSCSFQGTISLIQGFFSVENTRESADNDIMIHDFFFVDGYLKLQADNFTAHIELETSVKPSAALATMDIAFSPIGLPGFSIVGIVTVGPMFKPVINMGAQLSAEIDFTYGFDLKVRFTFPIPINSFHRAIQKNVHNTLNLRLTHLSKQIPNNSTITLNVAELPNSTETGFGEASLTPLPFQASIPSASLTLTAGFLPHLLLGISVGSGFIISGSAGVGAVFGLPKLIAQISQVMDVNERCEAVNTTTTDDHHDAFDSFTLIEPSLVLDVALVSEGDIKVAGEQWAINGQWPLYNKTFALPTACLSYDADASSYAPPAVAATAGNRDAGEGSSGQGSSGGVRLTVGTWEVLAWLLVGVMAVFDAM</sequence>
<dbReference type="Pfam" id="PF22974">
    <property type="entry name" value="DUF7029"/>
    <property type="match status" value="1"/>
</dbReference>
<accession>A0A8H7AEC6</accession>
<feature type="compositionally biased region" description="Low complexity" evidence="1">
    <location>
        <begin position="222"/>
        <end position="241"/>
    </location>
</feature>
<dbReference type="Proteomes" id="UP000606974">
    <property type="component" value="Unassembled WGS sequence"/>
</dbReference>
<feature type="domain" description="DUF7029" evidence="2">
    <location>
        <begin position="100"/>
        <end position="197"/>
    </location>
</feature>
<dbReference type="AlphaFoldDB" id="A0A8H7AEC6"/>
<reference evidence="3" key="1">
    <citation type="submission" date="2020-02" db="EMBL/GenBank/DDBJ databases">
        <authorList>
            <person name="Palmer J.M."/>
        </authorList>
    </citation>
    <scope>NUCLEOTIDE SEQUENCE</scope>
    <source>
        <strain evidence="3">EPUS1.4</strain>
        <tissue evidence="3">Thallus</tissue>
    </source>
</reference>
<proteinExistence type="predicted"/>
<dbReference type="OrthoDB" id="5382170at2759"/>
<keyword evidence="4" id="KW-1185">Reference proteome</keyword>
<name>A0A8H7AEC6_9EURO</name>
<feature type="region of interest" description="Disordered" evidence="1">
    <location>
        <begin position="214"/>
        <end position="248"/>
    </location>
</feature>
<evidence type="ECO:0000259" key="2">
    <source>
        <dbReference type="Pfam" id="PF22974"/>
    </source>
</evidence>
<organism evidence="3 4">
    <name type="scientific">Endocarpon pusillum</name>
    <dbReference type="NCBI Taxonomy" id="364733"/>
    <lineage>
        <taxon>Eukaryota</taxon>
        <taxon>Fungi</taxon>
        <taxon>Dikarya</taxon>
        <taxon>Ascomycota</taxon>
        <taxon>Pezizomycotina</taxon>
        <taxon>Eurotiomycetes</taxon>
        <taxon>Chaetothyriomycetidae</taxon>
        <taxon>Verrucariales</taxon>
        <taxon>Verrucariaceae</taxon>
        <taxon>Endocarpon</taxon>
    </lineage>
</organism>
<dbReference type="EMBL" id="JAACFV010000090">
    <property type="protein sequence ID" value="KAF7506252.1"/>
    <property type="molecule type" value="Genomic_DNA"/>
</dbReference>
<evidence type="ECO:0000313" key="3">
    <source>
        <dbReference type="EMBL" id="KAF7506252.1"/>
    </source>
</evidence>
<dbReference type="InterPro" id="IPR054293">
    <property type="entry name" value="DUF7029"/>
</dbReference>
<gene>
    <name evidence="3" type="ORF">GJ744_012060</name>
</gene>